<evidence type="ECO:0000313" key="1">
    <source>
        <dbReference type="EMBL" id="KIL34177.1"/>
    </source>
</evidence>
<name>A0ABR4ZZR9_9BACL</name>
<gene>
    <name evidence="1" type="ORF">SD71_21155</name>
</gene>
<keyword evidence="2" id="KW-1185">Reference proteome</keyword>
<dbReference type="EMBL" id="JXAL01000034">
    <property type="protein sequence ID" value="KIL34177.1"/>
    <property type="molecule type" value="Genomic_DNA"/>
</dbReference>
<dbReference type="Proteomes" id="UP000054526">
    <property type="component" value="Unassembled WGS sequence"/>
</dbReference>
<dbReference type="Gene3D" id="2.60.40.10">
    <property type="entry name" value="Immunoglobulins"/>
    <property type="match status" value="1"/>
</dbReference>
<dbReference type="RefSeq" id="WP_041067809.1">
    <property type="nucleotide sequence ID" value="NZ_JXAL01000034.1"/>
</dbReference>
<sequence>MNSPAYELELGTHDIQVQVIDAAGNSAAATATYTIAATAESLSVLTEKFVEGEGEEGVSVSLLEKLEKGNYHAYINEVSALSGNKITEERAAALIRFAKALMEG</sequence>
<accession>A0ABR4ZZR9</accession>
<proteinExistence type="predicted"/>
<protein>
    <submittedName>
        <fullName evidence="1">Uncharacterized protein</fullName>
    </submittedName>
</protein>
<organism evidence="1 2">
    <name type="scientific">Cohnella kolymensis</name>
    <dbReference type="NCBI Taxonomy" id="1590652"/>
    <lineage>
        <taxon>Bacteria</taxon>
        <taxon>Bacillati</taxon>
        <taxon>Bacillota</taxon>
        <taxon>Bacilli</taxon>
        <taxon>Bacillales</taxon>
        <taxon>Paenibacillaceae</taxon>
        <taxon>Cohnella</taxon>
    </lineage>
</organism>
<evidence type="ECO:0000313" key="2">
    <source>
        <dbReference type="Proteomes" id="UP000054526"/>
    </source>
</evidence>
<dbReference type="InterPro" id="IPR013783">
    <property type="entry name" value="Ig-like_fold"/>
</dbReference>
<reference evidence="1 2" key="1">
    <citation type="submission" date="2014-12" db="EMBL/GenBank/DDBJ databases">
        <title>Draft genome sequence of Cohnella kolymensis strain B-2846.</title>
        <authorList>
            <person name="Karlyshev A.V."/>
            <person name="Kudryashova E.B."/>
        </authorList>
    </citation>
    <scope>NUCLEOTIDE SEQUENCE [LARGE SCALE GENOMIC DNA]</scope>
    <source>
        <strain evidence="1 2">VKM B-2846</strain>
    </source>
</reference>
<comment type="caution">
    <text evidence="1">The sequence shown here is derived from an EMBL/GenBank/DDBJ whole genome shotgun (WGS) entry which is preliminary data.</text>
</comment>